<organism evidence="1 2">
    <name type="scientific">Gillisia limnaea (strain DSM 15749 / LMG 21470 / R-8282)</name>
    <dbReference type="NCBI Taxonomy" id="865937"/>
    <lineage>
        <taxon>Bacteria</taxon>
        <taxon>Pseudomonadati</taxon>
        <taxon>Bacteroidota</taxon>
        <taxon>Flavobacteriia</taxon>
        <taxon>Flavobacteriales</taxon>
        <taxon>Flavobacteriaceae</taxon>
        <taxon>Gillisia</taxon>
    </lineage>
</organism>
<dbReference type="RefSeq" id="WP_006988978.1">
    <property type="nucleotide sequence ID" value="NZ_JH594606.1"/>
</dbReference>
<dbReference type="AlphaFoldDB" id="H2BTP8"/>
<dbReference type="STRING" id="865937.Gilli_2030"/>
<dbReference type="InterPro" id="IPR038604">
    <property type="entry name" value="HopJ_sf"/>
</dbReference>
<dbReference type="eggNOG" id="ENOG5032RP0">
    <property type="taxonomic scope" value="Bacteria"/>
</dbReference>
<dbReference type="Pfam" id="PF08888">
    <property type="entry name" value="HopJ"/>
    <property type="match status" value="1"/>
</dbReference>
<keyword evidence="2" id="KW-1185">Reference proteome</keyword>
<dbReference type="EMBL" id="JH594606">
    <property type="protein sequence ID" value="EHQ02668.1"/>
    <property type="molecule type" value="Genomic_DNA"/>
</dbReference>
<dbReference type="Gene3D" id="3.20.160.10">
    <property type="entry name" value="vpa0580 domain like"/>
    <property type="match status" value="1"/>
</dbReference>
<evidence type="ECO:0000313" key="2">
    <source>
        <dbReference type="Proteomes" id="UP000003844"/>
    </source>
</evidence>
<dbReference type="OrthoDB" id="9790826at2"/>
<dbReference type="InterPro" id="IPR014984">
    <property type="entry name" value="HopJ"/>
</dbReference>
<gene>
    <name evidence="1" type="ORF">Gilli_2030</name>
</gene>
<proteinExistence type="predicted"/>
<evidence type="ECO:0000313" key="1">
    <source>
        <dbReference type="EMBL" id="EHQ02668.1"/>
    </source>
</evidence>
<accession>H2BTP8</accession>
<sequence>MDTSQFITALKQDPKANEFSRTIEVIDDHYKFTPSAFTNGDLNNTTGENTGSCKIFAFAKLQGLSEYFTLACFGKYYFEDVLENPDEDNHRNIRNFTKTGWNGIQFKGNPLEEK</sequence>
<name>H2BTP8_GILLR</name>
<dbReference type="Proteomes" id="UP000003844">
    <property type="component" value="Unassembled WGS sequence"/>
</dbReference>
<protein>
    <submittedName>
        <fullName evidence="1">HopJ type III effector protein</fullName>
    </submittedName>
</protein>
<dbReference type="HOGENOM" id="CLU_121622_1_1_10"/>
<reference evidence="2" key="1">
    <citation type="journal article" date="2012" name="Stand. Genomic Sci.">
        <title>Genome sequence of the Antarctic rhodopsins-containing flavobacterium Gillisia limnaea type strain (R-8282(T)).</title>
        <authorList>
            <person name="Riedel T."/>
            <person name="Held B."/>
            <person name="Nolan M."/>
            <person name="Lucas S."/>
            <person name="Lapidus A."/>
            <person name="Tice H."/>
            <person name="Del Rio T.G."/>
            <person name="Cheng J.F."/>
            <person name="Han C."/>
            <person name="Tapia R."/>
            <person name="Goodwin L.A."/>
            <person name="Pitluck S."/>
            <person name="Liolios K."/>
            <person name="Mavromatis K."/>
            <person name="Pagani I."/>
            <person name="Ivanova N."/>
            <person name="Mikhailova N."/>
            <person name="Pati A."/>
            <person name="Chen A."/>
            <person name="Palaniappan K."/>
            <person name="Land M."/>
            <person name="Rohde M."/>
            <person name="Tindall B.J."/>
            <person name="Detter J.C."/>
            <person name="Goker M."/>
            <person name="Bristow J."/>
            <person name="Eisen J.A."/>
            <person name="Markowitz V."/>
            <person name="Hugenholtz P."/>
            <person name="Kyrpides N.C."/>
            <person name="Klenk H.P."/>
            <person name="Woyke T."/>
        </authorList>
    </citation>
    <scope>NUCLEOTIDE SEQUENCE [LARGE SCALE GENOMIC DNA]</scope>
    <source>
        <strain evidence="2">DSM 15749 / LMG 21470 / R-8282</strain>
    </source>
</reference>